<accession>A0A1U6I9T8</accession>
<name>A0A1U6I9T8_9SPHN</name>
<proteinExistence type="predicted"/>
<feature type="transmembrane region" description="Helical" evidence="1">
    <location>
        <begin position="67"/>
        <end position="89"/>
    </location>
</feature>
<evidence type="ECO:0000313" key="2">
    <source>
        <dbReference type="EMBL" id="SLK04782.1"/>
    </source>
</evidence>
<organism evidence="2 3">
    <name type="scientific">Novosphingobium mathurense</name>
    <dbReference type="NCBI Taxonomy" id="428990"/>
    <lineage>
        <taxon>Bacteria</taxon>
        <taxon>Pseudomonadati</taxon>
        <taxon>Pseudomonadota</taxon>
        <taxon>Alphaproteobacteria</taxon>
        <taxon>Sphingomonadales</taxon>
        <taxon>Sphingomonadaceae</taxon>
        <taxon>Novosphingobium</taxon>
    </lineage>
</organism>
<gene>
    <name evidence="2" type="ORF">SAMN06295987_10515</name>
</gene>
<evidence type="ECO:0000256" key="1">
    <source>
        <dbReference type="SAM" id="Phobius"/>
    </source>
</evidence>
<sequence length="151" mass="16422">MIEYMFMPFRRYAEFSGRSRRMEYWAFTLLNVIVIALLGVLAGVMGLSFSALAGGDVTGALFSAGTMLPLALIGIYGLAVIVPSIAVTVRRLHDRDMSGWWYLGFIVLSMVPLVGFIANIALIVIMFLPGTPGPNRFGEDPKDPTGAQVFA</sequence>
<dbReference type="PANTHER" id="PTHR34980">
    <property type="entry name" value="INNER MEMBRANE PROTEIN-RELATED-RELATED"/>
    <property type="match status" value="1"/>
</dbReference>
<protein>
    <submittedName>
        <fullName evidence="2">Uncharacterized membrane protein YhaH, DUF805 family</fullName>
    </submittedName>
</protein>
<dbReference type="Proteomes" id="UP000190989">
    <property type="component" value="Unassembled WGS sequence"/>
</dbReference>
<feature type="transmembrane region" description="Helical" evidence="1">
    <location>
        <begin position="24"/>
        <end position="47"/>
    </location>
</feature>
<evidence type="ECO:0000313" key="3">
    <source>
        <dbReference type="Proteomes" id="UP000190989"/>
    </source>
</evidence>
<keyword evidence="3" id="KW-1185">Reference proteome</keyword>
<dbReference type="Pfam" id="PF05656">
    <property type="entry name" value="DUF805"/>
    <property type="match status" value="1"/>
</dbReference>
<dbReference type="InterPro" id="IPR008523">
    <property type="entry name" value="DUF805"/>
</dbReference>
<feature type="transmembrane region" description="Helical" evidence="1">
    <location>
        <begin position="101"/>
        <end position="128"/>
    </location>
</feature>
<dbReference type="RefSeq" id="WP_054946148.1">
    <property type="nucleotide sequence ID" value="NZ_FVZE01000005.1"/>
</dbReference>
<keyword evidence="1" id="KW-0812">Transmembrane</keyword>
<dbReference type="AlphaFoldDB" id="A0A1U6I9T8"/>
<reference evidence="3" key="1">
    <citation type="submission" date="2017-02" db="EMBL/GenBank/DDBJ databases">
        <authorList>
            <person name="Varghese N."/>
            <person name="Submissions S."/>
        </authorList>
    </citation>
    <scope>NUCLEOTIDE SEQUENCE [LARGE SCALE GENOMIC DNA]</scope>
    <source>
        <strain evidence="3">SM117</strain>
    </source>
</reference>
<keyword evidence="1" id="KW-1133">Transmembrane helix</keyword>
<keyword evidence="1" id="KW-0472">Membrane</keyword>
<dbReference type="PANTHER" id="PTHR34980:SF2">
    <property type="entry name" value="INNER MEMBRANE PROTEIN YHAH-RELATED"/>
    <property type="match status" value="1"/>
</dbReference>
<dbReference type="EMBL" id="FVZE01000005">
    <property type="protein sequence ID" value="SLK04782.1"/>
    <property type="molecule type" value="Genomic_DNA"/>
</dbReference>
<dbReference type="GO" id="GO:0005886">
    <property type="term" value="C:plasma membrane"/>
    <property type="evidence" value="ECO:0007669"/>
    <property type="project" value="TreeGrafter"/>
</dbReference>
<dbReference type="STRING" id="428990.SAMN06295987_10515"/>